<gene>
    <name evidence="1" type="ORF">MicloDRAFT_00046080</name>
</gene>
<organism evidence="1 2">
    <name type="scientific">Microvirga lotononidis</name>
    <dbReference type="NCBI Taxonomy" id="864069"/>
    <lineage>
        <taxon>Bacteria</taxon>
        <taxon>Pseudomonadati</taxon>
        <taxon>Pseudomonadota</taxon>
        <taxon>Alphaproteobacteria</taxon>
        <taxon>Hyphomicrobiales</taxon>
        <taxon>Methylobacteriaceae</taxon>
        <taxon>Microvirga</taxon>
    </lineage>
</organism>
<dbReference type="EMBL" id="JH660645">
    <property type="protein sequence ID" value="EIM28031.1"/>
    <property type="molecule type" value="Genomic_DNA"/>
</dbReference>
<protein>
    <submittedName>
        <fullName evidence="1">Uncharacterized protein</fullName>
    </submittedName>
</protein>
<sequence length="111" mass="12448">MTDLLRQWISVNVSDSQIHMVLFDGGIGCQNTIPRDTCLHGRRQVIGQDPCAFDGRHAAQDFGIRDNRVVSACVRILTGSQAHLPQRERPLRYALIVAGRSVARYQCTDWA</sequence>
<evidence type="ECO:0000313" key="2">
    <source>
        <dbReference type="Proteomes" id="UP000003947"/>
    </source>
</evidence>
<evidence type="ECO:0000313" key="1">
    <source>
        <dbReference type="EMBL" id="EIM28031.1"/>
    </source>
</evidence>
<accession>I4YVN9</accession>
<name>I4YVN9_9HYPH</name>
<dbReference type="HOGENOM" id="CLU_2155436_0_0_5"/>
<dbReference type="AlphaFoldDB" id="I4YVN9"/>
<reference evidence="1 2" key="1">
    <citation type="submission" date="2012-02" db="EMBL/GenBank/DDBJ databases">
        <title>Improved High-Quality Draft sequence of Microvirga sp. WSM3557.</title>
        <authorList>
            <consortium name="US DOE Joint Genome Institute"/>
            <person name="Lucas S."/>
            <person name="Han J."/>
            <person name="Lapidus A."/>
            <person name="Cheng J.-F."/>
            <person name="Goodwin L."/>
            <person name="Pitluck S."/>
            <person name="Peters L."/>
            <person name="Zhang X."/>
            <person name="Detter J.C."/>
            <person name="Han C."/>
            <person name="Tapia R."/>
            <person name="Land M."/>
            <person name="Hauser L."/>
            <person name="Kyrpides N."/>
            <person name="Ivanova N."/>
            <person name="Pagani I."/>
            <person name="Brau L."/>
            <person name="Yates R."/>
            <person name="O'Hara G."/>
            <person name="Rui T."/>
            <person name="Howieson J."/>
            <person name="Reeve W."/>
            <person name="Woyke T."/>
        </authorList>
    </citation>
    <scope>NUCLEOTIDE SEQUENCE [LARGE SCALE GENOMIC DNA]</scope>
    <source>
        <strain evidence="1 2">WSM3557</strain>
    </source>
</reference>
<dbReference type="Proteomes" id="UP000003947">
    <property type="component" value="Unassembled WGS sequence"/>
</dbReference>
<keyword evidence="2" id="KW-1185">Reference proteome</keyword>
<proteinExistence type="predicted"/>